<dbReference type="RefSeq" id="WP_002839909.1">
    <property type="nucleotide sequence ID" value="NZ_CP054000.1"/>
</dbReference>
<dbReference type="Proteomes" id="UP000502899">
    <property type="component" value="Chromosome"/>
</dbReference>
<evidence type="ECO:0000313" key="1">
    <source>
        <dbReference type="EMBL" id="QKH80333.1"/>
    </source>
</evidence>
<dbReference type="Gene3D" id="3.90.70.10">
    <property type="entry name" value="Cysteine proteinases"/>
    <property type="match status" value="1"/>
</dbReference>
<organism evidence="1 2">
    <name type="scientific">Finegoldia magna</name>
    <name type="common">Peptostreptococcus magnus</name>
    <dbReference type="NCBI Taxonomy" id="1260"/>
    <lineage>
        <taxon>Bacteria</taxon>
        <taxon>Bacillati</taxon>
        <taxon>Bacillota</taxon>
        <taxon>Tissierellia</taxon>
        <taxon>Tissierellales</taxon>
        <taxon>Peptoniphilaceae</taxon>
        <taxon>Finegoldia</taxon>
    </lineage>
</organism>
<gene>
    <name evidence="1" type="ORF">FOC70_08215</name>
</gene>
<reference evidence="1 2" key="1">
    <citation type="submission" date="2020-05" db="EMBL/GenBank/DDBJ databases">
        <title>FDA dAtabase for Regulatory Grade micrObial Sequences (FDA-ARGOS): Supporting development and validation of Infectious Disease Dx tests.</title>
        <authorList>
            <person name="Pederson C."/>
            <person name="Tallon L."/>
            <person name="Sadzewicz L."/>
            <person name="Zhao X."/>
            <person name="Vavikolanu K."/>
            <person name="Mehta A."/>
            <person name="Aluvathingal J."/>
            <person name="Nadendla S."/>
            <person name="Myers T."/>
            <person name="Yan Y."/>
            <person name="Sichtig H."/>
        </authorList>
    </citation>
    <scope>NUCLEOTIDE SEQUENCE [LARGE SCALE GENOMIC DNA]</scope>
    <source>
        <strain evidence="1 2">FDAARGOS_764</strain>
    </source>
</reference>
<dbReference type="InterPro" id="IPR007253">
    <property type="entry name" value="Cell_wall-bd_2"/>
</dbReference>
<dbReference type="Pfam" id="PF13529">
    <property type="entry name" value="Peptidase_C39_2"/>
    <property type="match status" value="1"/>
</dbReference>
<sequence length="518" mass="58444">MKNFKNFKNFKIVVLAFILALSISTTTFAKKHIEKVSIEGKNRYETAIQISKISHPKTSNTVIIVNSEKISDSLSVGVLAHQIKSPILLTDFDEINESTLKEIQRLKAKNILLIGGNQSISKSQESYLIKHGYNVRRISGKDRIDTSFEIAKELSNLNQTKKFDNAFVVHSTKSIVDSASVSAAACHMNSPILFVGNDTTSFNEKYAKNTFKNTYLIGGATAKFSNSFPNSKIIYGKNRNDTSMKIAYTFFKNSKSVFLAKNGEQRFSELIDCVTVAPFAANEKSPIIFASTKNNLTKSEKSFYDKLNPNKITLIGGGLHLKFDEIIGKTPPKKDYVLLNVPQINQNKAGLPMGCEAASLLQCLHYKNIKTNTNINQFIKEMPLAKENNPNHGFAGSPFNIDEKIYQSIFPEPLTKWANRYSKAQNISGKSSEYIREEIAKGNPVIFFGTYKFRNPTFKDYFWGKNALYNAHVMVVDGYDKNRMHIVDPAEDKPNGYWISRSLFDKRYNIKKFAVVVR</sequence>
<dbReference type="AlphaFoldDB" id="A0A133N0E6"/>
<name>A0A133N0E6_FINMA</name>
<dbReference type="InterPro" id="IPR039564">
    <property type="entry name" value="Peptidase_C39-like"/>
</dbReference>
<accession>A0A133N0E6</accession>
<protein>
    <submittedName>
        <fullName evidence="1">Cell wall-binding repeat-containing protein</fullName>
    </submittedName>
</protein>
<dbReference type="PANTHER" id="PTHR30032">
    <property type="entry name" value="N-ACETYLMURAMOYL-L-ALANINE AMIDASE-RELATED"/>
    <property type="match status" value="1"/>
</dbReference>
<dbReference type="InterPro" id="IPR051922">
    <property type="entry name" value="Bact_Sporulation_Assoc"/>
</dbReference>
<dbReference type="Pfam" id="PF04122">
    <property type="entry name" value="CW_binding_2"/>
    <property type="match status" value="3"/>
</dbReference>
<dbReference type="GO" id="GO:0030288">
    <property type="term" value="C:outer membrane-bounded periplasmic space"/>
    <property type="evidence" value="ECO:0007669"/>
    <property type="project" value="TreeGrafter"/>
</dbReference>
<proteinExistence type="predicted"/>
<dbReference type="EMBL" id="CP054000">
    <property type="protein sequence ID" value="QKH80333.1"/>
    <property type="molecule type" value="Genomic_DNA"/>
</dbReference>
<evidence type="ECO:0000313" key="2">
    <source>
        <dbReference type="Proteomes" id="UP000502899"/>
    </source>
</evidence>
<dbReference type="PANTHER" id="PTHR30032:SF1">
    <property type="entry name" value="N-ACETYLMURAMOYL-L-ALANINE AMIDASE LYTC"/>
    <property type="match status" value="1"/>
</dbReference>
<dbReference type="Gene3D" id="3.40.50.12090">
    <property type="match status" value="2"/>
</dbReference>